<dbReference type="SMART" id="SM00911">
    <property type="entry name" value="HWE_HK"/>
    <property type="match status" value="1"/>
</dbReference>
<comment type="caution">
    <text evidence="9">The sequence shown here is derived from an EMBL/GenBank/DDBJ whole genome shotgun (WGS) entry which is preliminary data.</text>
</comment>
<dbReference type="PANTHER" id="PTHR41523:SF8">
    <property type="entry name" value="ETHYLENE RESPONSE SENSOR PROTEIN"/>
    <property type="match status" value="1"/>
</dbReference>
<dbReference type="InterPro" id="IPR036890">
    <property type="entry name" value="HATPase_C_sf"/>
</dbReference>
<keyword evidence="10" id="KW-1185">Reference proteome</keyword>
<evidence type="ECO:0000256" key="4">
    <source>
        <dbReference type="ARBA" id="ARBA00022679"/>
    </source>
</evidence>
<name>A0ABU8L1H4_9HYPH</name>
<evidence type="ECO:0000256" key="2">
    <source>
        <dbReference type="ARBA" id="ARBA00012438"/>
    </source>
</evidence>
<evidence type="ECO:0000256" key="3">
    <source>
        <dbReference type="ARBA" id="ARBA00022553"/>
    </source>
</evidence>
<dbReference type="EC" id="2.7.13.3" evidence="2"/>
<evidence type="ECO:0000259" key="8">
    <source>
        <dbReference type="SMART" id="SM00911"/>
    </source>
</evidence>
<dbReference type="Pfam" id="PF07536">
    <property type="entry name" value="HWE_HK"/>
    <property type="match status" value="1"/>
</dbReference>
<evidence type="ECO:0000256" key="5">
    <source>
        <dbReference type="ARBA" id="ARBA00022741"/>
    </source>
</evidence>
<reference evidence="9 10" key="1">
    <citation type="submission" date="2022-12" db="EMBL/GenBank/DDBJ databases">
        <authorList>
            <person name="Muema E."/>
        </authorList>
    </citation>
    <scope>NUCLEOTIDE SEQUENCE [LARGE SCALE GENOMIC DNA]</scope>
    <source>
        <strain evidence="10">1326</strain>
    </source>
</reference>
<accession>A0ABU8L1H4</accession>
<evidence type="ECO:0000256" key="7">
    <source>
        <dbReference type="ARBA" id="ARBA00022840"/>
    </source>
</evidence>
<dbReference type="GO" id="GO:0016301">
    <property type="term" value="F:kinase activity"/>
    <property type="evidence" value="ECO:0007669"/>
    <property type="project" value="UniProtKB-KW"/>
</dbReference>
<organism evidence="9 10">
    <name type="scientific">Mesorhizobium salmacidum</name>
    <dbReference type="NCBI Taxonomy" id="3015171"/>
    <lineage>
        <taxon>Bacteria</taxon>
        <taxon>Pseudomonadati</taxon>
        <taxon>Pseudomonadota</taxon>
        <taxon>Alphaproteobacteria</taxon>
        <taxon>Hyphomicrobiales</taxon>
        <taxon>Phyllobacteriaceae</taxon>
        <taxon>Mesorhizobium</taxon>
    </lineage>
</organism>
<keyword evidence="3" id="KW-0597">Phosphoprotein</keyword>
<dbReference type="InterPro" id="IPR011102">
    <property type="entry name" value="Sig_transdc_His_kinase_HWE"/>
</dbReference>
<sequence length="347" mass="38808">MSPAETSVLVLTPVGRDAQIAASILAASKIDAHICTSLEDTLPLLDQAQCLVVAEEALINADRSRLAAWVEKQPAWSDFPIVLLVMRGTDFDQRLAFLDRYLIVLERPFLASSLTNSVRSALRARARQLEVKSYIEQKQEVADRQKLLIRELHHRVKNTLANVRAMMGATAKSSGNIEDFMRDFSARIVSLADTHSMLTDDYWQTASLHKLLERELRHYETRDTPRIVLEGPEVSLIADIAIPVGMAFHELASNSSKFGALSRPLGRLDVRWSVGRSGDARIVNLDWKELDGPNVEPPTRRGFGTTLLEKVVAVQCDASIQLNYLREGLHFTMALPLRETRLVPAYS</sequence>
<dbReference type="RefSeq" id="WP_337108284.1">
    <property type="nucleotide sequence ID" value="NZ_JAPYKS010000020.1"/>
</dbReference>
<dbReference type="EMBL" id="JAPYKS010000020">
    <property type="protein sequence ID" value="MEI9411808.1"/>
    <property type="molecule type" value="Genomic_DNA"/>
</dbReference>
<evidence type="ECO:0000256" key="6">
    <source>
        <dbReference type="ARBA" id="ARBA00022777"/>
    </source>
</evidence>
<dbReference type="Gene3D" id="3.30.565.10">
    <property type="entry name" value="Histidine kinase-like ATPase, C-terminal domain"/>
    <property type="match status" value="1"/>
</dbReference>
<keyword evidence="5" id="KW-0547">Nucleotide-binding</keyword>
<gene>
    <name evidence="9" type="ORF">O7A60_24000</name>
</gene>
<keyword evidence="6 9" id="KW-0418">Kinase</keyword>
<evidence type="ECO:0000256" key="1">
    <source>
        <dbReference type="ARBA" id="ARBA00000085"/>
    </source>
</evidence>
<feature type="domain" description="Signal transduction histidine kinase HWE region" evidence="8">
    <location>
        <begin position="151"/>
        <end position="233"/>
    </location>
</feature>
<evidence type="ECO:0000313" key="9">
    <source>
        <dbReference type="EMBL" id="MEI9411808.1"/>
    </source>
</evidence>
<protein>
    <recommendedName>
        <fullName evidence="2">histidine kinase</fullName>
        <ecNumber evidence="2">2.7.13.3</ecNumber>
    </recommendedName>
</protein>
<dbReference type="Proteomes" id="UP001387293">
    <property type="component" value="Unassembled WGS sequence"/>
</dbReference>
<proteinExistence type="predicted"/>
<keyword evidence="4" id="KW-0808">Transferase</keyword>
<dbReference type="PANTHER" id="PTHR41523">
    <property type="entry name" value="TWO-COMPONENT SYSTEM SENSOR PROTEIN"/>
    <property type="match status" value="1"/>
</dbReference>
<evidence type="ECO:0000313" key="10">
    <source>
        <dbReference type="Proteomes" id="UP001387293"/>
    </source>
</evidence>
<comment type="catalytic activity">
    <reaction evidence="1">
        <text>ATP + protein L-histidine = ADP + protein N-phospho-L-histidine.</text>
        <dbReference type="EC" id="2.7.13.3"/>
    </reaction>
</comment>
<keyword evidence="7" id="KW-0067">ATP-binding</keyword>